<organism evidence="5">
    <name type="scientific">uncultured Sulfurovum sp</name>
    <dbReference type="NCBI Taxonomy" id="269237"/>
    <lineage>
        <taxon>Bacteria</taxon>
        <taxon>Pseudomonadati</taxon>
        <taxon>Campylobacterota</taxon>
        <taxon>Epsilonproteobacteria</taxon>
        <taxon>Campylobacterales</taxon>
        <taxon>Sulfurovaceae</taxon>
        <taxon>Sulfurovum</taxon>
        <taxon>environmental samples</taxon>
    </lineage>
</organism>
<dbReference type="EMBL" id="CACVAP010000017">
    <property type="protein sequence ID" value="CAA6799304.1"/>
    <property type="molecule type" value="Genomic_DNA"/>
</dbReference>
<sequence>MLKQKIKYFIIVSSLSTVGLIAEVNLEENVYSAAEEMMAFDEKMNRLIAQHNGIEYNEDETRIKIEDFEETQNGYRLERKIHDSNNTKIELTVKNEILTISTTKETKEKTVDKHGSSYETTTSQSTTSLYLPNDVNPETMEESFKDGILKIQFQKNK</sequence>
<evidence type="ECO:0000256" key="1">
    <source>
        <dbReference type="PROSITE-ProRule" id="PRU00285"/>
    </source>
</evidence>
<dbReference type="CDD" id="cd06464">
    <property type="entry name" value="ACD_sHsps-like"/>
    <property type="match status" value="1"/>
</dbReference>
<feature type="compositionally biased region" description="Low complexity" evidence="3">
    <location>
        <begin position="117"/>
        <end position="128"/>
    </location>
</feature>
<proteinExistence type="inferred from homology"/>
<evidence type="ECO:0000256" key="2">
    <source>
        <dbReference type="RuleBase" id="RU003616"/>
    </source>
</evidence>
<evidence type="ECO:0000259" key="4">
    <source>
        <dbReference type="PROSITE" id="PS01031"/>
    </source>
</evidence>
<dbReference type="PROSITE" id="PS01031">
    <property type="entry name" value="SHSP"/>
    <property type="match status" value="1"/>
</dbReference>
<comment type="similarity">
    <text evidence="1 2">Belongs to the small heat shock protein (HSP20) family.</text>
</comment>
<gene>
    <name evidence="5" type="ORF">HELGO_WM11483</name>
</gene>
<dbReference type="Gene3D" id="2.60.40.790">
    <property type="match status" value="1"/>
</dbReference>
<reference evidence="5" key="1">
    <citation type="submission" date="2020-01" db="EMBL/GenBank/DDBJ databases">
        <authorList>
            <person name="Meier V. D."/>
            <person name="Meier V D."/>
        </authorList>
    </citation>
    <scope>NUCLEOTIDE SEQUENCE</scope>
    <source>
        <strain evidence="5">HLG_WM_MAG_06</strain>
    </source>
</reference>
<dbReference type="SUPFAM" id="SSF49764">
    <property type="entry name" value="HSP20-like chaperones"/>
    <property type="match status" value="1"/>
</dbReference>
<dbReference type="Pfam" id="PF00011">
    <property type="entry name" value="HSP20"/>
    <property type="match status" value="1"/>
</dbReference>
<name>A0A6S6S4T9_9BACT</name>
<dbReference type="AlphaFoldDB" id="A0A6S6S4T9"/>
<evidence type="ECO:0000256" key="3">
    <source>
        <dbReference type="SAM" id="MobiDB-lite"/>
    </source>
</evidence>
<dbReference type="InterPro" id="IPR002068">
    <property type="entry name" value="A-crystallin/Hsp20_dom"/>
</dbReference>
<feature type="region of interest" description="Disordered" evidence="3">
    <location>
        <begin position="108"/>
        <end position="129"/>
    </location>
</feature>
<feature type="domain" description="SHSP" evidence="4">
    <location>
        <begin position="56"/>
        <end position="157"/>
    </location>
</feature>
<protein>
    <recommendedName>
        <fullName evidence="4">SHSP domain-containing protein</fullName>
    </recommendedName>
</protein>
<dbReference type="InterPro" id="IPR008978">
    <property type="entry name" value="HSP20-like_chaperone"/>
</dbReference>
<accession>A0A6S6S4T9</accession>
<evidence type="ECO:0000313" key="5">
    <source>
        <dbReference type="EMBL" id="CAA6799304.1"/>
    </source>
</evidence>